<evidence type="ECO:0000313" key="3">
    <source>
        <dbReference type="Proteomes" id="UP000008370"/>
    </source>
</evidence>
<accession>K5VQJ2</accession>
<dbReference type="OrthoDB" id="5418601at2759"/>
<dbReference type="GeneID" id="18921034"/>
<gene>
    <name evidence="2" type="ORF">PHACADRAFT_98901</name>
</gene>
<evidence type="ECO:0000256" key="1">
    <source>
        <dbReference type="SAM" id="MobiDB-lite"/>
    </source>
</evidence>
<dbReference type="Proteomes" id="UP000008370">
    <property type="component" value="Unassembled WGS sequence"/>
</dbReference>
<proteinExistence type="predicted"/>
<evidence type="ECO:0008006" key="4">
    <source>
        <dbReference type="Google" id="ProtNLM"/>
    </source>
</evidence>
<evidence type="ECO:0000313" key="2">
    <source>
        <dbReference type="EMBL" id="EKM53743.1"/>
    </source>
</evidence>
<dbReference type="InParanoid" id="K5VQJ2"/>
<keyword evidence="3" id="KW-1185">Reference proteome</keyword>
<sequence length="577" mass="64689">MTWGAIGVAKSRVVSEESLFTSSGLGKKFSLVPDPQSCVPLQWAHFGPGAISNALADTPCTSLGINDLLDLLNDVLGTSYSLGKPGLQECLEHFHRTSRDFGQLYGSLRGHWLPDFTGKLPSLIEEQERDEASRQDALRDGYVGSPRMLPRRVWDLYSNRVLPLSTLAWHGHGFLAKVWTVSHSWVHESARTGVWTPVNGNEWPVPVPNDTNVDHVRVELLNLGAEYAWMDVLCLRQRGRPEDEERRKKEWKLDVPTLGYIYAGNLPCITYFNGLGLPFDPSPATFSSDRHWVNRVWTVQEATENWLPGGLTGAMSANVLYFFRELLPRSLPLVRTGEEDRLAFALRTMQGRHCTAELDRIHGLAYMLDCDTLPVYDEGMTPELAWSVLLKHVDSVSRLRISMHHMKHHPDDTSLFPSWHQFMHRGTEGPARFTGSNAPGLFLLDTSRLPTPQPGTYLFQAPSYGPVRVVREGNKGARGSETVELEGQDAGDKPSYRQTLQCKIGGTLSRDTEYTVLKFSSDLWLVVEVVGRRQVDGSAALEVVKQGSIFPSSDPLLSDRWELVVCLSDEETREVDR</sequence>
<dbReference type="KEGG" id="pco:PHACADRAFT_98901"/>
<dbReference type="RefSeq" id="XP_007398421.1">
    <property type="nucleotide sequence ID" value="XM_007398359.1"/>
</dbReference>
<dbReference type="AlphaFoldDB" id="K5VQJ2"/>
<name>K5VQJ2_PHACS</name>
<dbReference type="HOGENOM" id="CLU_016205_0_0_1"/>
<protein>
    <recommendedName>
        <fullName evidence="4">Heterokaryon incompatibility domain-containing protein</fullName>
    </recommendedName>
</protein>
<organism evidence="2 3">
    <name type="scientific">Phanerochaete carnosa (strain HHB-10118-sp)</name>
    <name type="common">White-rot fungus</name>
    <name type="synonym">Peniophora carnosa</name>
    <dbReference type="NCBI Taxonomy" id="650164"/>
    <lineage>
        <taxon>Eukaryota</taxon>
        <taxon>Fungi</taxon>
        <taxon>Dikarya</taxon>
        <taxon>Basidiomycota</taxon>
        <taxon>Agaricomycotina</taxon>
        <taxon>Agaricomycetes</taxon>
        <taxon>Polyporales</taxon>
        <taxon>Phanerochaetaceae</taxon>
        <taxon>Phanerochaete</taxon>
    </lineage>
</organism>
<feature type="region of interest" description="Disordered" evidence="1">
    <location>
        <begin position="475"/>
        <end position="494"/>
    </location>
</feature>
<dbReference type="EMBL" id="JH930474">
    <property type="protein sequence ID" value="EKM53743.1"/>
    <property type="molecule type" value="Genomic_DNA"/>
</dbReference>
<reference evidence="2 3" key="1">
    <citation type="journal article" date="2012" name="BMC Genomics">
        <title>Comparative genomics of the white-rot fungi, Phanerochaete carnosa and P. chrysosporium, to elucidate the genetic basis of the distinct wood types they colonize.</title>
        <authorList>
            <person name="Suzuki H."/>
            <person name="MacDonald J."/>
            <person name="Syed K."/>
            <person name="Salamov A."/>
            <person name="Hori C."/>
            <person name="Aerts A."/>
            <person name="Henrissat B."/>
            <person name="Wiebenga A."/>
            <person name="vanKuyk P.A."/>
            <person name="Barry K."/>
            <person name="Lindquist E."/>
            <person name="LaButti K."/>
            <person name="Lapidus A."/>
            <person name="Lucas S."/>
            <person name="Coutinho P."/>
            <person name="Gong Y."/>
            <person name="Samejima M."/>
            <person name="Mahadevan R."/>
            <person name="Abou-Zaid M."/>
            <person name="de Vries R.P."/>
            <person name="Igarashi K."/>
            <person name="Yadav J.S."/>
            <person name="Grigoriev I.V."/>
            <person name="Master E.R."/>
        </authorList>
    </citation>
    <scope>NUCLEOTIDE SEQUENCE [LARGE SCALE GENOMIC DNA]</scope>
    <source>
        <strain evidence="2 3">HHB-10118-sp</strain>
    </source>
</reference>